<organism evidence="3 4">
    <name type="scientific">Candidatus Daviesbacteria bacterium GW2011_GWA1_42_6</name>
    <dbReference type="NCBI Taxonomy" id="1618420"/>
    <lineage>
        <taxon>Bacteria</taxon>
        <taxon>Candidatus Daviesiibacteriota</taxon>
    </lineage>
</organism>
<feature type="domain" description="Phosphoesterase HXTX" evidence="2">
    <location>
        <begin position="7"/>
        <end position="90"/>
    </location>
</feature>
<evidence type="ECO:0000256" key="1">
    <source>
        <dbReference type="ARBA" id="ARBA00022801"/>
    </source>
</evidence>
<accession>A0A0G1ATZ7</accession>
<dbReference type="PANTHER" id="PTHR35561">
    <property type="entry name" value="RNA 2',3'-CYCLIC PHOSPHODIESTERASE"/>
    <property type="match status" value="1"/>
</dbReference>
<dbReference type="EMBL" id="LCEB01000024">
    <property type="protein sequence ID" value="KKS64512.1"/>
    <property type="molecule type" value="Genomic_DNA"/>
</dbReference>
<feature type="non-terminal residue" evidence="3">
    <location>
        <position position="155"/>
    </location>
</feature>
<dbReference type="HAMAP" id="MF_01940">
    <property type="entry name" value="RNA_CPDase"/>
    <property type="match status" value="1"/>
</dbReference>
<protein>
    <submittedName>
        <fullName evidence="3">2'-5' RNA ligase</fullName>
    </submittedName>
</protein>
<gene>
    <name evidence="3" type="ORF">UV33_C0024G0001</name>
</gene>
<dbReference type="InterPro" id="IPR004175">
    <property type="entry name" value="RNA_CPDase"/>
</dbReference>
<evidence type="ECO:0000259" key="2">
    <source>
        <dbReference type="Pfam" id="PF02834"/>
    </source>
</evidence>
<reference evidence="3 4" key="1">
    <citation type="journal article" date="2015" name="Nature">
        <title>rRNA introns, odd ribosomes, and small enigmatic genomes across a large radiation of phyla.</title>
        <authorList>
            <person name="Brown C.T."/>
            <person name="Hug L.A."/>
            <person name="Thomas B.C."/>
            <person name="Sharon I."/>
            <person name="Castelle C.J."/>
            <person name="Singh A."/>
            <person name="Wilkins M.J."/>
            <person name="Williams K.H."/>
            <person name="Banfield J.F."/>
        </authorList>
    </citation>
    <scope>NUCLEOTIDE SEQUENCE [LARGE SCALE GENOMIC DNA]</scope>
</reference>
<dbReference type="Pfam" id="PF02834">
    <property type="entry name" value="LigT_PEase"/>
    <property type="match status" value="1"/>
</dbReference>
<dbReference type="Gene3D" id="3.90.1140.10">
    <property type="entry name" value="Cyclic phosphodiesterase"/>
    <property type="match status" value="1"/>
</dbReference>
<proteinExistence type="inferred from homology"/>
<dbReference type="InterPro" id="IPR009097">
    <property type="entry name" value="Cyclic_Pdiesterase"/>
</dbReference>
<evidence type="ECO:0000313" key="3">
    <source>
        <dbReference type="EMBL" id="KKS64512.1"/>
    </source>
</evidence>
<dbReference type="NCBIfam" id="TIGR02258">
    <property type="entry name" value="2_5_ligase"/>
    <property type="match status" value="1"/>
</dbReference>
<keyword evidence="3" id="KW-0436">Ligase</keyword>
<comment type="caution">
    <text evidence="3">The sequence shown here is derived from an EMBL/GenBank/DDBJ whole genome shotgun (WGS) entry which is preliminary data.</text>
</comment>
<dbReference type="AlphaFoldDB" id="A0A0G1ATZ7"/>
<dbReference type="SUPFAM" id="SSF55144">
    <property type="entry name" value="LigT-like"/>
    <property type="match status" value="1"/>
</dbReference>
<dbReference type="GO" id="GO:0016874">
    <property type="term" value="F:ligase activity"/>
    <property type="evidence" value="ECO:0007669"/>
    <property type="project" value="UniProtKB-KW"/>
</dbReference>
<dbReference type="GO" id="GO:0008664">
    <property type="term" value="F:RNA 2',3'-cyclic 3'-phosphodiesterase activity"/>
    <property type="evidence" value="ECO:0007669"/>
    <property type="project" value="InterPro"/>
</dbReference>
<dbReference type="PANTHER" id="PTHR35561:SF1">
    <property type="entry name" value="RNA 2',3'-CYCLIC PHOSPHODIESTERASE"/>
    <property type="match status" value="1"/>
</dbReference>
<evidence type="ECO:0000313" key="4">
    <source>
        <dbReference type="Proteomes" id="UP000034135"/>
    </source>
</evidence>
<dbReference type="GO" id="GO:0004113">
    <property type="term" value="F:2',3'-cyclic-nucleotide 3'-phosphodiesterase activity"/>
    <property type="evidence" value="ECO:0007669"/>
    <property type="project" value="InterPro"/>
</dbReference>
<name>A0A0G1ATZ7_9BACT</name>
<dbReference type="PATRIC" id="fig|1618420.3.peg.286"/>
<dbReference type="Proteomes" id="UP000034135">
    <property type="component" value="Unassembled WGS sequence"/>
</dbReference>
<dbReference type="InterPro" id="IPR014051">
    <property type="entry name" value="Phosphoesterase_HXTX"/>
</dbReference>
<keyword evidence="1" id="KW-0378">Hydrolase</keyword>
<sequence>MRLFLAVEIPEALKKILGDIQEELKPKIKSKLTWVRPEQMHITLKFLGEVGEDAIPEILTSLSSIKIIPFSLRLQRLGCFPNARNPRVLWAGYEESQELKELHGRVDSAVSQWFEQEKHFKGHVTIARVKYIEESGSVAEILNAITLPPFTMDIS</sequence>